<gene>
    <name evidence="1" type="ORF">IPN75_14805</name>
</gene>
<dbReference type="Proteomes" id="UP000808146">
    <property type="component" value="Unassembled WGS sequence"/>
</dbReference>
<sequence length="65" mass="7049">MEELTGKRFSDVPASAIVINSKPITSVQTVKEMATTSELILNLQALDTSGVSYPGKPIRTRWLGT</sequence>
<organism evidence="1 2">
    <name type="scientific">Candidatus Dechloromonas phosphorivorans</name>
    <dbReference type="NCBI Taxonomy" id="2899244"/>
    <lineage>
        <taxon>Bacteria</taxon>
        <taxon>Pseudomonadati</taxon>
        <taxon>Pseudomonadota</taxon>
        <taxon>Betaproteobacteria</taxon>
        <taxon>Rhodocyclales</taxon>
        <taxon>Azonexaceae</taxon>
        <taxon>Dechloromonas</taxon>
    </lineage>
</organism>
<dbReference type="EMBL" id="JADKBR010000017">
    <property type="protein sequence ID" value="MBK8891546.1"/>
    <property type="molecule type" value="Genomic_DNA"/>
</dbReference>
<reference evidence="1" key="1">
    <citation type="submission" date="2020-10" db="EMBL/GenBank/DDBJ databases">
        <title>Connecting structure to function with the recovery of over 1000 high-quality activated sludge metagenome-assembled genomes encoding full-length rRNA genes using long-read sequencing.</title>
        <authorList>
            <person name="Singleton C.M."/>
            <person name="Petriglieri F."/>
            <person name="Kristensen J.M."/>
            <person name="Kirkegaard R.H."/>
            <person name="Michaelsen T.Y."/>
            <person name="Andersen M.H."/>
            <person name="Karst S.M."/>
            <person name="Dueholm M.S."/>
            <person name="Nielsen P.H."/>
            <person name="Albertsen M."/>
        </authorList>
    </citation>
    <scope>NUCLEOTIDE SEQUENCE</scope>
    <source>
        <strain evidence="1">OdNE_18-Q3-R46-58_BAT3C.305</strain>
    </source>
</reference>
<accession>A0A9D7QIM5</accession>
<dbReference type="AlphaFoldDB" id="A0A9D7QIM5"/>
<name>A0A9D7QIM5_9RHOO</name>
<comment type="caution">
    <text evidence="1">The sequence shown here is derived from an EMBL/GenBank/DDBJ whole genome shotgun (WGS) entry which is preliminary data.</text>
</comment>
<protein>
    <submittedName>
        <fullName evidence="1">Uncharacterized protein</fullName>
    </submittedName>
</protein>
<proteinExistence type="predicted"/>
<evidence type="ECO:0000313" key="1">
    <source>
        <dbReference type="EMBL" id="MBK8891546.1"/>
    </source>
</evidence>
<evidence type="ECO:0000313" key="2">
    <source>
        <dbReference type="Proteomes" id="UP000808146"/>
    </source>
</evidence>